<keyword evidence="11" id="KW-0325">Glycoprotein</keyword>
<accession>A0AAW0TRX8</accession>
<proteinExistence type="inferred from homology"/>
<organism evidence="16 17">
    <name type="scientific">Scylla paramamosain</name>
    <name type="common">Mud crab</name>
    <dbReference type="NCBI Taxonomy" id="85552"/>
    <lineage>
        <taxon>Eukaryota</taxon>
        <taxon>Metazoa</taxon>
        <taxon>Ecdysozoa</taxon>
        <taxon>Arthropoda</taxon>
        <taxon>Crustacea</taxon>
        <taxon>Multicrustacea</taxon>
        <taxon>Malacostraca</taxon>
        <taxon>Eumalacostraca</taxon>
        <taxon>Eucarida</taxon>
        <taxon>Decapoda</taxon>
        <taxon>Pleocyemata</taxon>
        <taxon>Brachyura</taxon>
        <taxon>Eubrachyura</taxon>
        <taxon>Portunoidea</taxon>
        <taxon>Portunidae</taxon>
        <taxon>Portuninae</taxon>
        <taxon>Scylla</taxon>
    </lineage>
</organism>
<dbReference type="Proteomes" id="UP001487740">
    <property type="component" value="Unassembled WGS sequence"/>
</dbReference>
<keyword evidence="6 12" id="KW-0812">Transmembrane</keyword>
<dbReference type="SUPFAM" id="SSF53756">
    <property type="entry name" value="UDP-Glycosyltransferase/glycogen phosphorylase"/>
    <property type="match status" value="1"/>
</dbReference>
<dbReference type="EMBL" id="JARAKH010000027">
    <property type="protein sequence ID" value="KAK8389347.1"/>
    <property type="molecule type" value="Genomic_DNA"/>
</dbReference>
<comment type="pathway">
    <text evidence="2">Protein modification; protein glycosylation.</text>
</comment>
<name>A0AAW0TRX8_SCYPA</name>
<dbReference type="AlphaFoldDB" id="A0AAW0TRX8"/>
<evidence type="ECO:0000256" key="13">
    <source>
        <dbReference type="SAM" id="MobiDB-lite"/>
    </source>
</evidence>
<evidence type="ECO:0000256" key="11">
    <source>
        <dbReference type="ARBA" id="ARBA00023180"/>
    </source>
</evidence>
<evidence type="ECO:0000256" key="5">
    <source>
        <dbReference type="ARBA" id="ARBA00022679"/>
    </source>
</evidence>
<dbReference type="GO" id="GO:0008417">
    <property type="term" value="F:fucosyltransferase activity"/>
    <property type="evidence" value="ECO:0007669"/>
    <property type="project" value="InterPro"/>
</dbReference>
<evidence type="ECO:0000256" key="4">
    <source>
        <dbReference type="ARBA" id="ARBA00022676"/>
    </source>
</evidence>
<evidence type="ECO:0000256" key="7">
    <source>
        <dbReference type="ARBA" id="ARBA00022968"/>
    </source>
</evidence>
<evidence type="ECO:0000313" key="17">
    <source>
        <dbReference type="Proteomes" id="UP001487740"/>
    </source>
</evidence>
<feature type="compositionally biased region" description="Basic and acidic residues" evidence="13">
    <location>
        <begin position="518"/>
        <end position="528"/>
    </location>
</feature>
<evidence type="ECO:0000259" key="14">
    <source>
        <dbReference type="Pfam" id="PF00852"/>
    </source>
</evidence>
<feature type="compositionally biased region" description="Basic and acidic residues" evidence="13">
    <location>
        <begin position="536"/>
        <end position="556"/>
    </location>
</feature>
<evidence type="ECO:0000259" key="15">
    <source>
        <dbReference type="Pfam" id="PF17039"/>
    </source>
</evidence>
<keyword evidence="10" id="KW-0472">Membrane</keyword>
<evidence type="ECO:0000256" key="10">
    <source>
        <dbReference type="ARBA" id="ARBA00023136"/>
    </source>
</evidence>
<feature type="domain" description="Fucosyltransferase N-terminal" evidence="15">
    <location>
        <begin position="61"/>
        <end position="179"/>
    </location>
</feature>
<reference evidence="16 17" key="1">
    <citation type="submission" date="2023-03" db="EMBL/GenBank/DDBJ databases">
        <title>High-quality genome of Scylla paramamosain provides insights in environmental adaptation.</title>
        <authorList>
            <person name="Zhang L."/>
        </authorList>
    </citation>
    <scope>NUCLEOTIDE SEQUENCE [LARGE SCALE GENOMIC DNA]</scope>
    <source>
        <strain evidence="16">LZ_2023a</strain>
        <tissue evidence="16">Muscle</tissue>
    </source>
</reference>
<dbReference type="GO" id="GO:0032580">
    <property type="term" value="C:Golgi cisterna membrane"/>
    <property type="evidence" value="ECO:0007669"/>
    <property type="project" value="UniProtKB-SubCell"/>
</dbReference>
<dbReference type="InterPro" id="IPR031481">
    <property type="entry name" value="Glyco_tran_10_N"/>
</dbReference>
<dbReference type="InterPro" id="IPR038577">
    <property type="entry name" value="GT10-like_C_sf"/>
</dbReference>
<comment type="similarity">
    <text evidence="3 12">Belongs to the glycosyltransferase 10 family.</text>
</comment>
<dbReference type="EC" id="2.4.1.-" evidence="12"/>
<dbReference type="PANTHER" id="PTHR48438">
    <property type="entry name" value="ALPHA-(1,3)-FUCOSYLTRANSFERASE C-RELATED"/>
    <property type="match status" value="1"/>
</dbReference>
<keyword evidence="5 12" id="KW-0808">Transferase</keyword>
<dbReference type="PANTHER" id="PTHR48438:SF1">
    <property type="entry name" value="ALPHA-(1,3)-FUCOSYLTRANSFERASE C-RELATED"/>
    <property type="match status" value="1"/>
</dbReference>
<dbReference type="InterPro" id="IPR001503">
    <property type="entry name" value="Glyco_trans_10"/>
</dbReference>
<evidence type="ECO:0000313" key="16">
    <source>
        <dbReference type="EMBL" id="KAK8389347.1"/>
    </source>
</evidence>
<sequence length="614" mass="70617">MPMWTGWLNSSRPLHRADWFKAEWKAWLANLSISLSGSPKVFRNPPISSQFSLKDSEHPWKTILFWNTWFGSEWSRRFGPTAPEELRILGCPSWRCNFSLDHKALFTADAVVFEAGGFQPYLKNLPRPNSQRWVWVSVESPISDVGRIHLNSVRASRMSSFINWTMTYHSGSDIVAFYGYFLSRNATVRPLRPNLMSEHGTAVHQVREALDRGDTLQDVMGDSWRTFVQRPRVVAFMTSHCFTYSRREQYVDELQKYIKVDRYGSCLKRKCGNRYQPITCWENILSKNYSFYMSMENSLCNEYATEKLYLALVYKMVPVVWGGSEYDKILPPHSYINARHYHPRDLAALLLRLHQDPVTYGRYHLWRRYLKAVMGGSFCELCHRLHTDTAPSHHQDVAKWLAESGKCLRVPKDLFKNDAWRKYINSTNTTSIETPQKDTESKGPKQQDTESKGTKQKDTESKGPKQQDTESKGTKQKDTESKGTKQDTESKGTKQDTESKGTKQNTKSKGTKQNTESKGTKQDTESKGTKQNTESKGTKQKDTESKGTKQDTESKGTKQNTESKGTKQKDTESKGTKQKDTETWEPLHYGNGNNVTTSYPRCLWRRRSAGAERA</sequence>
<dbReference type="Gene3D" id="3.40.50.11660">
    <property type="entry name" value="Glycosyl transferase family 10, C-terminal domain"/>
    <property type="match status" value="1"/>
</dbReference>
<dbReference type="Pfam" id="PF00852">
    <property type="entry name" value="Glyco_transf_10"/>
    <property type="match status" value="1"/>
</dbReference>
<evidence type="ECO:0000256" key="6">
    <source>
        <dbReference type="ARBA" id="ARBA00022692"/>
    </source>
</evidence>
<evidence type="ECO:0000256" key="2">
    <source>
        <dbReference type="ARBA" id="ARBA00004922"/>
    </source>
</evidence>
<evidence type="ECO:0000256" key="9">
    <source>
        <dbReference type="ARBA" id="ARBA00023034"/>
    </source>
</evidence>
<gene>
    <name evidence="16" type="ORF">O3P69_008826</name>
</gene>
<feature type="compositionally biased region" description="Polar residues" evidence="13">
    <location>
        <begin position="502"/>
        <end position="517"/>
    </location>
</feature>
<dbReference type="Pfam" id="PF17039">
    <property type="entry name" value="Glyco_tran_10_N"/>
    <property type="match status" value="1"/>
</dbReference>
<comment type="subcellular location">
    <subcellularLocation>
        <location evidence="1 12">Golgi apparatus</location>
        <location evidence="1 12">Golgi stack membrane</location>
        <topology evidence="1 12">Single-pass type II membrane protein</topology>
    </subcellularLocation>
</comment>
<feature type="compositionally biased region" description="Basic and acidic residues" evidence="13">
    <location>
        <begin position="564"/>
        <end position="582"/>
    </location>
</feature>
<keyword evidence="7" id="KW-0735">Signal-anchor</keyword>
<keyword evidence="17" id="KW-1185">Reference proteome</keyword>
<feature type="region of interest" description="Disordered" evidence="13">
    <location>
        <begin position="431"/>
        <end position="614"/>
    </location>
</feature>
<dbReference type="InterPro" id="IPR055270">
    <property type="entry name" value="Glyco_tran_10_C"/>
</dbReference>
<feature type="compositionally biased region" description="Basic and acidic residues" evidence="13">
    <location>
        <begin position="435"/>
        <end position="501"/>
    </location>
</feature>
<keyword evidence="4 12" id="KW-0328">Glycosyltransferase</keyword>
<feature type="domain" description="Fucosyltransferase C-terminal" evidence="14">
    <location>
        <begin position="229"/>
        <end position="400"/>
    </location>
</feature>
<protein>
    <recommendedName>
        <fullName evidence="12">Fucosyltransferase</fullName>
        <ecNumber evidence="12">2.4.1.-</ecNumber>
    </recommendedName>
</protein>
<evidence type="ECO:0000256" key="3">
    <source>
        <dbReference type="ARBA" id="ARBA00008919"/>
    </source>
</evidence>
<comment type="caution">
    <text evidence="16">The sequence shown here is derived from an EMBL/GenBank/DDBJ whole genome shotgun (WGS) entry which is preliminary data.</text>
</comment>
<evidence type="ECO:0000256" key="8">
    <source>
        <dbReference type="ARBA" id="ARBA00022989"/>
    </source>
</evidence>
<keyword evidence="8" id="KW-1133">Transmembrane helix</keyword>
<evidence type="ECO:0000256" key="1">
    <source>
        <dbReference type="ARBA" id="ARBA00004447"/>
    </source>
</evidence>
<evidence type="ECO:0000256" key="12">
    <source>
        <dbReference type="RuleBase" id="RU003832"/>
    </source>
</evidence>
<keyword evidence="9 12" id="KW-0333">Golgi apparatus</keyword>